<dbReference type="SUPFAM" id="SSF81343">
    <property type="entry name" value="Fumarate reductase respiratory complex transmembrane subunits"/>
    <property type="match status" value="1"/>
</dbReference>
<dbReference type="GO" id="GO:0005886">
    <property type="term" value="C:plasma membrane"/>
    <property type="evidence" value="ECO:0007669"/>
    <property type="project" value="TreeGrafter"/>
</dbReference>
<sequence>MYCRGCITECVIRSVDMAMINLSGTQQWVLQRICNVILILFAVAMIGYLVLCGPVSFAMWSTLHSALWFKILATVVLTATVANGILAAWQIAGDYIKGRLNTVFNIILVALNLGLWGFGLGLLWVV</sequence>
<name>A0A5S3V960_9GAMM</name>
<evidence type="ECO:0000256" key="5">
    <source>
        <dbReference type="ARBA" id="ARBA00022989"/>
    </source>
</evidence>
<evidence type="ECO:0000313" key="9">
    <source>
        <dbReference type="Proteomes" id="UP000307164"/>
    </source>
</evidence>
<comment type="caution">
    <text evidence="7">The sequence shown here is derived from an EMBL/GenBank/DDBJ whole genome shotgun (WGS) entry which is preliminary data.</text>
</comment>
<organism evidence="7 10">
    <name type="scientific">Pseudoalteromonas aurantia</name>
    <dbReference type="NCBI Taxonomy" id="43654"/>
    <lineage>
        <taxon>Bacteria</taxon>
        <taxon>Pseudomonadati</taxon>
        <taxon>Pseudomonadota</taxon>
        <taxon>Gammaproteobacteria</taxon>
        <taxon>Alteromonadales</taxon>
        <taxon>Pseudoalteromonadaceae</taxon>
        <taxon>Pseudoalteromonas</taxon>
    </lineage>
</organism>
<feature type="transmembrane region" description="Helical" evidence="6">
    <location>
        <begin position="66"/>
        <end position="91"/>
    </location>
</feature>
<dbReference type="Proteomes" id="UP000307217">
    <property type="component" value="Unassembled WGS sequence"/>
</dbReference>
<feature type="transmembrane region" description="Helical" evidence="6">
    <location>
        <begin position="103"/>
        <end position="125"/>
    </location>
</feature>
<dbReference type="PANTHER" id="PTHR38689">
    <property type="entry name" value="SUCCINATE DEHYDROGENASE HYDROPHOBIC MEMBRANE ANCHOR SUBUNIT"/>
    <property type="match status" value="1"/>
</dbReference>
<dbReference type="PANTHER" id="PTHR38689:SF1">
    <property type="entry name" value="SUCCINATE DEHYDROGENASE HYDROPHOBIC MEMBRANE ANCHOR SUBUNIT"/>
    <property type="match status" value="1"/>
</dbReference>
<evidence type="ECO:0000256" key="6">
    <source>
        <dbReference type="SAM" id="Phobius"/>
    </source>
</evidence>
<dbReference type="EMBL" id="PNBW01000115">
    <property type="protein sequence ID" value="TMO71151.1"/>
    <property type="molecule type" value="Genomic_DNA"/>
</dbReference>
<keyword evidence="9" id="KW-1185">Reference proteome</keyword>
<evidence type="ECO:0000256" key="1">
    <source>
        <dbReference type="ARBA" id="ARBA00001971"/>
    </source>
</evidence>
<reference evidence="10" key="2">
    <citation type="submission" date="2019-06" db="EMBL/GenBank/DDBJ databases">
        <title>Co-occurence of chitin degradation, pigmentation and bioactivity in marine Pseudoalteromonas.</title>
        <authorList>
            <person name="Sonnenschein E.C."/>
            <person name="Bech P.K."/>
        </authorList>
    </citation>
    <scope>NUCLEOTIDE SEQUENCE [LARGE SCALE GENOMIC DNA]</scope>
    <source>
        <strain evidence="10">S3790</strain>
    </source>
</reference>
<dbReference type="GO" id="GO:0020037">
    <property type="term" value="F:heme binding"/>
    <property type="evidence" value="ECO:0007669"/>
    <property type="project" value="InterPro"/>
</dbReference>
<evidence type="ECO:0000256" key="3">
    <source>
        <dbReference type="ARBA" id="ARBA00004141"/>
    </source>
</evidence>
<comment type="cofactor">
    <cofactor evidence="1">
        <name>heme</name>
        <dbReference type="ChEBI" id="CHEBI:30413"/>
    </cofactor>
</comment>
<dbReference type="UniPathway" id="UPA00223"/>
<dbReference type="AlphaFoldDB" id="A0A5S3V960"/>
<dbReference type="InterPro" id="IPR034804">
    <property type="entry name" value="SQR/QFR_C/D"/>
</dbReference>
<evidence type="ECO:0000313" key="8">
    <source>
        <dbReference type="EMBL" id="TMO71151.1"/>
    </source>
</evidence>
<gene>
    <name evidence="7" type="primary">sdhD</name>
    <name evidence="7" type="ORF">CWC19_09665</name>
    <name evidence="8" type="ORF">CWC20_18290</name>
</gene>
<comment type="function">
    <text evidence="2">Membrane-anchoring subunit of succinate dehydrogenase (SDH).</text>
</comment>
<protein>
    <submittedName>
        <fullName evidence="7">Succinate dehydrogenase, hydrophobic membrane anchor protein</fullName>
    </submittedName>
</protein>
<dbReference type="EMBL" id="PNBX01000038">
    <property type="protein sequence ID" value="TMO68411.1"/>
    <property type="molecule type" value="Genomic_DNA"/>
</dbReference>
<dbReference type="GO" id="GO:0017004">
    <property type="term" value="P:cytochrome complex assembly"/>
    <property type="evidence" value="ECO:0007669"/>
    <property type="project" value="TreeGrafter"/>
</dbReference>
<feature type="transmembrane region" description="Helical" evidence="6">
    <location>
        <begin position="36"/>
        <end position="60"/>
    </location>
</feature>
<reference evidence="7" key="3">
    <citation type="submission" date="2019-09" db="EMBL/GenBank/DDBJ databases">
        <title>Co-occurence of chitin degradation, pigmentation and bioactivity in marine Pseudoalteromonas.</title>
        <authorList>
            <person name="Sonnenschein E.C."/>
            <person name="Bech P.K."/>
        </authorList>
    </citation>
    <scope>NUCLEOTIDE SEQUENCE</scope>
    <source>
        <strain evidence="7">S3790</strain>
        <strain evidence="8 9">S3895</strain>
    </source>
</reference>
<dbReference type="Proteomes" id="UP000307164">
    <property type="component" value="Unassembled WGS sequence"/>
</dbReference>
<keyword evidence="5 6" id="KW-1133">Transmembrane helix</keyword>
<keyword evidence="6" id="KW-0472">Membrane</keyword>
<reference evidence="9 10" key="1">
    <citation type="submission" date="2018-01" db="EMBL/GenBank/DDBJ databases">
        <authorList>
            <person name="Paulsen S."/>
            <person name="Gram L.K."/>
        </authorList>
    </citation>
    <scope>NUCLEOTIDE SEQUENCE [LARGE SCALE GENOMIC DNA]</scope>
    <source>
        <strain evidence="7 10">S3790</strain>
        <strain evidence="8 9">S3895</strain>
    </source>
</reference>
<evidence type="ECO:0000313" key="10">
    <source>
        <dbReference type="Proteomes" id="UP000307217"/>
    </source>
</evidence>
<accession>A0A5S3V960</accession>
<dbReference type="GO" id="GO:0006099">
    <property type="term" value="P:tricarboxylic acid cycle"/>
    <property type="evidence" value="ECO:0007669"/>
    <property type="project" value="UniProtKB-UniPathway"/>
</dbReference>
<dbReference type="InterPro" id="IPR014312">
    <property type="entry name" value="Succ_DH_anchor"/>
</dbReference>
<evidence type="ECO:0000256" key="2">
    <source>
        <dbReference type="ARBA" id="ARBA00004050"/>
    </source>
</evidence>
<dbReference type="Gene3D" id="1.20.1300.10">
    <property type="entry name" value="Fumarate reductase/succinate dehydrogenase, transmembrane subunit"/>
    <property type="match status" value="1"/>
</dbReference>
<dbReference type="NCBIfam" id="TIGR02968">
    <property type="entry name" value="succ_dehyd_anc"/>
    <property type="match status" value="1"/>
</dbReference>
<evidence type="ECO:0000313" key="7">
    <source>
        <dbReference type="EMBL" id="TMO68411.1"/>
    </source>
</evidence>
<proteinExistence type="predicted"/>
<dbReference type="OrthoDB" id="5612767at2"/>
<evidence type="ECO:0000256" key="4">
    <source>
        <dbReference type="ARBA" id="ARBA00022692"/>
    </source>
</evidence>
<comment type="subcellular location">
    <subcellularLocation>
        <location evidence="3">Membrane</location>
        <topology evidence="3">Multi-pass membrane protein</topology>
    </subcellularLocation>
</comment>
<dbReference type="GO" id="GO:0009055">
    <property type="term" value="F:electron transfer activity"/>
    <property type="evidence" value="ECO:0007669"/>
    <property type="project" value="TreeGrafter"/>
</dbReference>
<keyword evidence="4 6" id="KW-0812">Transmembrane</keyword>